<sequence>MGPAKRWLLLGLVFAAACGRSGNFRPESPDQELQAWNPQTISQSLWVRCRFGWKGPDQSQSGDAQIWADQTRVRVELSHSLAGLVLYLERSPQGVLLQEGTTGKKERLSLEEAGARFPLIGLEPAQIKALFLGRRLASQDPTKPQTEQFLQNGQGLNLSYPHWFQLNGLEIPKEILAKTDDHQLKLVVLDLELGQGEALGQ</sequence>
<accession>A0A1F6G6E9</accession>
<keyword evidence="7" id="KW-0653">Protein transport</keyword>
<keyword evidence="10" id="KW-0143">Chaperone</keyword>
<protein>
    <recommendedName>
        <fullName evidence="4">Outer-membrane lipoprotein LolB</fullName>
    </recommendedName>
</protein>
<dbReference type="PROSITE" id="PS51257">
    <property type="entry name" value="PROKAR_LIPOPROTEIN"/>
    <property type="match status" value="1"/>
</dbReference>
<dbReference type="STRING" id="1817772.A2527_11135"/>
<dbReference type="EMBL" id="MFNE01000046">
    <property type="protein sequence ID" value="OGG93669.1"/>
    <property type="molecule type" value="Genomic_DNA"/>
</dbReference>
<organism evidence="13 14">
    <name type="scientific">Candidatus Lambdaproteobacteria bacterium RIFOXYD2_FULL_50_16</name>
    <dbReference type="NCBI Taxonomy" id="1817772"/>
    <lineage>
        <taxon>Bacteria</taxon>
        <taxon>Pseudomonadati</taxon>
        <taxon>Pseudomonadota</taxon>
        <taxon>Candidatus Lambdaproteobacteria</taxon>
    </lineage>
</organism>
<dbReference type="InterPro" id="IPR029046">
    <property type="entry name" value="LolA/LolB/LppX"/>
</dbReference>
<evidence type="ECO:0000256" key="6">
    <source>
        <dbReference type="ARBA" id="ARBA00022729"/>
    </source>
</evidence>
<dbReference type="SUPFAM" id="SSF89392">
    <property type="entry name" value="Prokaryotic lipoproteins and lipoprotein localization factors"/>
    <property type="match status" value="1"/>
</dbReference>
<evidence type="ECO:0000313" key="14">
    <source>
        <dbReference type="Proteomes" id="UP000178449"/>
    </source>
</evidence>
<keyword evidence="11" id="KW-0998">Cell outer membrane</keyword>
<keyword evidence="6" id="KW-0732">Signal</keyword>
<evidence type="ECO:0000256" key="7">
    <source>
        <dbReference type="ARBA" id="ARBA00022927"/>
    </source>
</evidence>
<keyword evidence="5" id="KW-0813">Transport</keyword>
<evidence type="ECO:0000256" key="3">
    <source>
        <dbReference type="ARBA" id="ARBA00011245"/>
    </source>
</evidence>
<evidence type="ECO:0000256" key="12">
    <source>
        <dbReference type="ARBA" id="ARBA00023288"/>
    </source>
</evidence>
<evidence type="ECO:0000256" key="4">
    <source>
        <dbReference type="ARBA" id="ARBA00016202"/>
    </source>
</evidence>
<dbReference type="Pfam" id="PF03550">
    <property type="entry name" value="LolB"/>
    <property type="match status" value="1"/>
</dbReference>
<proteinExistence type="inferred from homology"/>
<comment type="caution">
    <text evidence="13">The sequence shown here is derived from an EMBL/GenBank/DDBJ whole genome shotgun (WGS) entry which is preliminary data.</text>
</comment>
<evidence type="ECO:0000256" key="1">
    <source>
        <dbReference type="ARBA" id="ARBA00004459"/>
    </source>
</evidence>
<comment type="similarity">
    <text evidence="2">Belongs to the LolB family.</text>
</comment>
<reference evidence="13 14" key="1">
    <citation type="journal article" date="2016" name="Nat. Commun.">
        <title>Thousands of microbial genomes shed light on interconnected biogeochemical processes in an aquifer system.</title>
        <authorList>
            <person name="Anantharaman K."/>
            <person name="Brown C.T."/>
            <person name="Hug L.A."/>
            <person name="Sharon I."/>
            <person name="Castelle C.J."/>
            <person name="Probst A.J."/>
            <person name="Thomas B.C."/>
            <person name="Singh A."/>
            <person name="Wilkins M.J."/>
            <person name="Karaoz U."/>
            <person name="Brodie E.L."/>
            <person name="Williams K.H."/>
            <person name="Hubbard S.S."/>
            <person name="Banfield J.F."/>
        </authorList>
    </citation>
    <scope>NUCLEOTIDE SEQUENCE [LARGE SCALE GENOMIC DNA]</scope>
</reference>
<gene>
    <name evidence="13" type="ORF">A2527_11135</name>
</gene>
<evidence type="ECO:0000313" key="13">
    <source>
        <dbReference type="EMBL" id="OGG93669.1"/>
    </source>
</evidence>
<evidence type="ECO:0000256" key="9">
    <source>
        <dbReference type="ARBA" id="ARBA00023139"/>
    </source>
</evidence>
<comment type="subcellular location">
    <subcellularLocation>
        <location evidence="1">Cell outer membrane</location>
        <topology evidence="1">Lipid-anchor</topology>
    </subcellularLocation>
</comment>
<evidence type="ECO:0000256" key="10">
    <source>
        <dbReference type="ARBA" id="ARBA00023186"/>
    </source>
</evidence>
<evidence type="ECO:0000256" key="2">
    <source>
        <dbReference type="ARBA" id="ARBA00009696"/>
    </source>
</evidence>
<keyword evidence="12" id="KW-0449">Lipoprotein</keyword>
<keyword evidence="9" id="KW-0564">Palmitate</keyword>
<evidence type="ECO:0000256" key="11">
    <source>
        <dbReference type="ARBA" id="ARBA00023237"/>
    </source>
</evidence>
<dbReference type="GO" id="GO:0009279">
    <property type="term" value="C:cell outer membrane"/>
    <property type="evidence" value="ECO:0007669"/>
    <property type="project" value="UniProtKB-SubCell"/>
</dbReference>
<dbReference type="Proteomes" id="UP000178449">
    <property type="component" value="Unassembled WGS sequence"/>
</dbReference>
<comment type="subunit">
    <text evidence="3">Monomer.</text>
</comment>
<dbReference type="Gene3D" id="2.50.20.10">
    <property type="entry name" value="Lipoprotein localisation LolA/LolB/LppX"/>
    <property type="match status" value="1"/>
</dbReference>
<dbReference type="InterPro" id="IPR004565">
    <property type="entry name" value="OM_lipoprot_LolB"/>
</dbReference>
<name>A0A1F6G6E9_9PROT</name>
<dbReference type="GO" id="GO:0015031">
    <property type="term" value="P:protein transport"/>
    <property type="evidence" value="ECO:0007669"/>
    <property type="project" value="UniProtKB-KW"/>
</dbReference>
<dbReference type="AlphaFoldDB" id="A0A1F6G6E9"/>
<evidence type="ECO:0000256" key="8">
    <source>
        <dbReference type="ARBA" id="ARBA00023136"/>
    </source>
</evidence>
<evidence type="ECO:0000256" key="5">
    <source>
        <dbReference type="ARBA" id="ARBA00022448"/>
    </source>
</evidence>
<keyword evidence="8" id="KW-0472">Membrane</keyword>